<keyword evidence="2" id="KW-1185">Reference proteome</keyword>
<sequence>MIPFQLHDMETAPHSSRAIMADMQRHGGDLPNLLRTLAESPVALDAYRQLATLLGGSSLTPIEQQVVYVTAAHTNQCHYCTSPNPMLGDDAQADEVTSAIRRGQRLVDVRLQTLRRFTAAMTEHRGWVPEADVESFLRAGFTRENLLEVITGIALVTLSSYANHVTATPLDHLAA</sequence>
<proteinExistence type="predicted"/>
<dbReference type="STRING" id="1058.SAMN05421783_105102"/>
<organism evidence="1 2">
    <name type="scientific">Thiocapsa roseopersicina</name>
    <dbReference type="NCBI Taxonomy" id="1058"/>
    <lineage>
        <taxon>Bacteria</taxon>
        <taxon>Pseudomonadati</taxon>
        <taxon>Pseudomonadota</taxon>
        <taxon>Gammaproteobacteria</taxon>
        <taxon>Chromatiales</taxon>
        <taxon>Chromatiaceae</taxon>
        <taxon>Thiocapsa</taxon>
    </lineage>
</organism>
<keyword evidence="1" id="KW-0575">Peroxidase</keyword>
<name>A0A1H2UGF8_THIRO</name>
<dbReference type="PANTHER" id="PTHR35446:SF3">
    <property type="entry name" value="CMD DOMAIN-CONTAINING PROTEIN"/>
    <property type="match status" value="1"/>
</dbReference>
<dbReference type="RefSeq" id="WP_093029690.1">
    <property type="nucleotide sequence ID" value="NZ_FNNZ01000005.1"/>
</dbReference>
<evidence type="ECO:0000313" key="2">
    <source>
        <dbReference type="Proteomes" id="UP000198816"/>
    </source>
</evidence>
<evidence type="ECO:0000313" key="1">
    <source>
        <dbReference type="EMBL" id="SDW55196.1"/>
    </source>
</evidence>
<protein>
    <submittedName>
        <fullName evidence="1">Alkylhydroperoxidase AhpD family core domain-containing protein</fullName>
    </submittedName>
</protein>
<dbReference type="PANTHER" id="PTHR35446">
    <property type="entry name" value="SI:CH211-175M2.5"/>
    <property type="match status" value="1"/>
</dbReference>
<dbReference type="Proteomes" id="UP000198816">
    <property type="component" value="Unassembled WGS sequence"/>
</dbReference>
<keyword evidence="1" id="KW-0560">Oxidoreductase</keyword>
<dbReference type="AlphaFoldDB" id="A0A1H2UGF8"/>
<reference evidence="2" key="1">
    <citation type="submission" date="2016-10" db="EMBL/GenBank/DDBJ databases">
        <authorList>
            <person name="Varghese N."/>
            <person name="Submissions S."/>
        </authorList>
    </citation>
    <scope>NUCLEOTIDE SEQUENCE [LARGE SCALE GENOMIC DNA]</scope>
    <source>
        <strain evidence="2">DSM 217</strain>
    </source>
</reference>
<accession>A0A1H2UGF8</accession>
<dbReference type="SUPFAM" id="SSF69118">
    <property type="entry name" value="AhpD-like"/>
    <property type="match status" value="1"/>
</dbReference>
<dbReference type="EMBL" id="FNNZ01000005">
    <property type="protein sequence ID" value="SDW55196.1"/>
    <property type="molecule type" value="Genomic_DNA"/>
</dbReference>
<dbReference type="OrthoDB" id="9808310at2"/>
<dbReference type="InterPro" id="IPR029032">
    <property type="entry name" value="AhpD-like"/>
</dbReference>
<gene>
    <name evidence="1" type="ORF">SAMN05421783_105102</name>
</gene>
<dbReference type="GO" id="GO:0004601">
    <property type="term" value="F:peroxidase activity"/>
    <property type="evidence" value="ECO:0007669"/>
    <property type="project" value="UniProtKB-KW"/>
</dbReference>
<dbReference type="Gene3D" id="1.20.1290.10">
    <property type="entry name" value="AhpD-like"/>
    <property type="match status" value="1"/>
</dbReference>